<evidence type="ECO:0000256" key="4">
    <source>
        <dbReference type="ARBA" id="ARBA00023004"/>
    </source>
</evidence>
<dbReference type="Pfam" id="PF00067">
    <property type="entry name" value="p450"/>
    <property type="match status" value="1"/>
</dbReference>
<dbReference type="GO" id="GO:0005506">
    <property type="term" value="F:iron ion binding"/>
    <property type="evidence" value="ECO:0007669"/>
    <property type="project" value="InterPro"/>
</dbReference>
<dbReference type="PRINTS" id="PR00465">
    <property type="entry name" value="EP450IV"/>
</dbReference>
<evidence type="ECO:0000256" key="6">
    <source>
        <dbReference type="SAM" id="MobiDB-lite"/>
    </source>
</evidence>
<dbReference type="PROSITE" id="PS00086">
    <property type="entry name" value="CYTOCHROME_P450"/>
    <property type="match status" value="1"/>
</dbReference>
<dbReference type="GeneID" id="19461547"/>
<proteinExistence type="inferred from homology"/>
<dbReference type="SUPFAM" id="SSF48264">
    <property type="entry name" value="Cytochrome P450"/>
    <property type="match status" value="1"/>
</dbReference>
<protein>
    <submittedName>
        <fullName evidence="7">Cytochrome P450</fullName>
    </submittedName>
</protein>
<dbReference type="eggNOG" id="KOG0156">
    <property type="taxonomic scope" value="Eukaryota"/>
</dbReference>
<keyword evidence="3 5" id="KW-0479">Metal-binding</keyword>
<dbReference type="PRINTS" id="PR00385">
    <property type="entry name" value="P450"/>
</dbReference>
<name>S3CJ81_GLAL2</name>
<feature type="compositionally biased region" description="Acidic residues" evidence="6">
    <location>
        <begin position="127"/>
        <end position="141"/>
    </location>
</feature>
<comment type="cofactor">
    <cofactor evidence="1 5">
        <name>heme</name>
        <dbReference type="ChEBI" id="CHEBI:30413"/>
    </cofactor>
</comment>
<evidence type="ECO:0000313" key="7">
    <source>
        <dbReference type="EMBL" id="EPE26577.1"/>
    </source>
</evidence>
<dbReference type="InterPro" id="IPR050121">
    <property type="entry name" value="Cytochrome_P450_monoxygenase"/>
</dbReference>
<evidence type="ECO:0000256" key="1">
    <source>
        <dbReference type="ARBA" id="ARBA00001971"/>
    </source>
</evidence>
<dbReference type="InterPro" id="IPR001128">
    <property type="entry name" value="Cyt_P450"/>
</dbReference>
<feature type="binding site" description="axial binding residue" evidence="5">
    <location>
        <position position="905"/>
    </location>
    <ligand>
        <name>heme</name>
        <dbReference type="ChEBI" id="CHEBI:30413"/>
    </ligand>
    <ligandPart>
        <name>Fe</name>
        <dbReference type="ChEBI" id="CHEBI:18248"/>
    </ligandPart>
</feature>
<dbReference type="HOGENOM" id="CLU_303269_0_0_1"/>
<organism evidence="7 8">
    <name type="scientific">Glarea lozoyensis (strain ATCC 20868 / MF5171)</name>
    <dbReference type="NCBI Taxonomy" id="1116229"/>
    <lineage>
        <taxon>Eukaryota</taxon>
        <taxon>Fungi</taxon>
        <taxon>Dikarya</taxon>
        <taxon>Ascomycota</taxon>
        <taxon>Pezizomycotina</taxon>
        <taxon>Leotiomycetes</taxon>
        <taxon>Helotiales</taxon>
        <taxon>Helotiaceae</taxon>
        <taxon>Glarea</taxon>
    </lineage>
</organism>
<dbReference type="PANTHER" id="PTHR24305:SF226">
    <property type="entry name" value="CYTOCHROME P450 MONOOXYGENASE"/>
    <property type="match status" value="1"/>
</dbReference>
<evidence type="ECO:0000256" key="2">
    <source>
        <dbReference type="ARBA" id="ARBA00010617"/>
    </source>
</evidence>
<dbReference type="Proteomes" id="UP000016922">
    <property type="component" value="Unassembled WGS sequence"/>
</dbReference>
<dbReference type="GO" id="GO:0016705">
    <property type="term" value="F:oxidoreductase activity, acting on paired donors, with incorporation or reduction of molecular oxygen"/>
    <property type="evidence" value="ECO:0007669"/>
    <property type="project" value="InterPro"/>
</dbReference>
<sequence>MELLACCAAKYQCLDHLASRSLDSWPDQEIALVTKSFFLSFVAGVEPQFVTLFGRMAEGQRIVLVLEQSAEKTGIELIAIWVKGQNNGGIMPANEVSGIECQKEEEDDEGPVDDFPQSPLESSCNDDSSDSDSDSDSDEETSPVSAGIMADFGMFCQGVTSALPELPKKEPDKMTSWRSIRHRYEAYVLDDIAEASMSEEEEENTRNMPRLVGPQILSLFFEVDSFAEKSEQSMSLPFYFGRAWRSILDDGIPSVPVTTSTPCAHCNAVLTTEPGFGHRLYCPIWIEMLEDGVLGPKSREAYVKLNQQSTQQTGKYVAYAPPPMHPPAPTRKAPVVQRRRPSNPSHTISEEGTIVAVAQCELKQPRVRRVVPKASHVLSESIEWDIQIGRYNDVIERGSILPEIDAALDRQIKHAVNPARFGLLQQTDMANTKFNVPPTSTTSFDQLNMVLYFLAAVLFTCLEAFLWATYQVFLHPLSEYPGPFIAKFSDIYSGFHAFNRRLHLQTWINQQKYGSVVRQGPNKLVFNSMAALRAIYKTDKTTKAEAYMALGPGLTTYNIFSAIDNKLHRSRRQLIGQVLTERSMHVFEPTMTEQVNLFTRNILKATQSSSPVNVSMRTRQLGINIAAILAFGYDMKLQTEDENQFMLKVLDRGTWASNVAFHYPLIRRLHLGILMMLPLFHLLEKYMRLLETMINTRTALPNDAKHDLYSFVAHALDSESSGLRKSDLWSEANLFLSAGQFFYQSAHHFTDFDELMAEIAGETVNTAISATMFYLSRNQDAYGRLVDEIRTSFSRGDEINSASLAGCQYLRACIDESLRLSPPAPSILWRDIIPSKEPFVIDGHIVAPGTIVGVNTYSIHHNEFCFPNAFSFNPDRWLESSNFSEEAKRIMRDTFVPFSIGPRGCAGKAMAYLETSLTIAKTLWYFDFEIAPGQAAEVGAGKMGGQKGREFPGEFQLYDVFGAGHDGPILIFKPRGELWKEL</sequence>
<dbReference type="InterPro" id="IPR002403">
    <property type="entry name" value="Cyt_P450_E_grp-IV"/>
</dbReference>
<dbReference type="InterPro" id="IPR017972">
    <property type="entry name" value="Cyt_P450_CS"/>
</dbReference>
<evidence type="ECO:0000256" key="5">
    <source>
        <dbReference type="PIRSR" id="PIRSR602403-1"/>
    </source>
</evidence>
<dbReference type="Gene3D" id="1.10.630.10">
    <property type="entry name" value="Cytochrome P450"/>
    <property type="match status" value="1"/>
</dbReference>
<dbReference type="PANTHER" id="PTHR24305">
    <property type="entry name" value="CYTOCHROME P450"/>
    <property type="match status" value="1"/>
</dbReference>
<feature type="region of interest" description="Disordered" evidence="6">
    <location>
        <begin position="322"/>
        <end position="347"/>
    </location>
</feature>
<evidence type="ECO:0000313" key="8">
    <source>
        <dbReference type="Proteomes" id="UP000016922"/>
    </source>
</evidence>
<comment type="similarity">
    <text evidence="2">Belongs to the cytochrome P450 family.</text>
</comment>
<reference evidence="7 8" key="1">
    <citation type="journal article" date="2013" name="BMC Genomics">
        <title>Genomics-driven discovery of the pneumocandin biosynthetic gene cluster in the fungus Glarea lozoyensis.</title>
        <authorList>
            <person name="Chen L."/>
            <person name="Yue Q."/>
            <person name="Zhang X."/>
            <person name="Xiang M."/>
            <person name="Wang C."/>
            <person name="Li S."/>
            <person name="Che Y."/>
            <person name="Ortiz-Lopez F.J."/>
            <person name="Bills G.F."/>
            <person name="Liu X."/>
            <person name="An Z."/>
        </authorList>
    </citation>
    <scope>NUCLEOTIDE SEQUENCE [LARGE SCALE GENOMIC DNA]</scope>
    <source>
        <strain evidence="8">ATCC 20868 / MF5171</strain>
    </source>
</reference>
<dbReference type="OrthoDB" id="1470350at2759"/>
<keyword evidence="4 5" id="KW-0408">Iron</keyword>
<keyword evidence="8" id="KW-1185">Reference proteome</keyword>
<dbReference type="InterPro" id="IPR036396">
    <property type="entry name" value="Cyt_P450_sf"/>
</dbReference>
<dbReference type="STRING" id="1116229.S3CJ81"/>
<dbReference type="AlphaFoldDB" id="S3CJ81"/>
<dbReference type="RefSeq" id="XP_008085767.1">
    <property type="nucleotide sequence ID" value="XM_008087576.1"/>
</dbReference>
<feature type="region of interest" description="Disordered" evidence="6">
    <location>
        <begin position="102"/>
        <end position="143"/>
    </location>
</feature>
<dbReference type="GO" id="GO:0020037">
    <property type="term" value="F:heme binding"/>
    <property type="evidence" value="ECO:0007669"/>
    <property type="project" value="InterPro"/>
</dbReference>
<dbReference type="GO" id="GO:0004497">
    <property type="term" value="F:monooxygenase activity"/>
    <property type="evidence" value="ECO:0007669"/>
    <property type="project" value="InterPro"/>
</dbReference>
<dbReference type="KEGG" id="glz:GLAREA_02490"/>
<keyword evidence="5" id="KW-0349">Heme</keyword>
<evidence type="ECO:0000256" key="3">
    <source>
        <dbReference type="ARBA" id="ARBA00022723"/>
    </source>
</evidence>
<accession>S3CJ81</accession>
<gene>
    <name evidence="7" type="ORF">GLAREA_02490</name>
</gene>
<dbReference type="EMBL" id="KE145370">
    <property type="protein sequence ID" value="EPE26577.1"/>
    <property type="molecule type" value="Genomic_DNA"/>
</dbReference>
<feature type="compositionally biased region" description="Acidic residues" evidence="6">
    <location>
        <begin position="103"/>
        <end position="112"/>
    </location>
</feature>